<dbReference type="GO" id="GO:0015097">
    <property type="term" value="F:mercury ion transmembrane transporter activity"/>
    <property type="evidence" value="ECO:0007669"/>
    <property type="project" value="InterPro"/>
</dbReference>
<evidence type="ECO:0000313" key="3">
    <source>
        <dbReference type="Proteomes" id="UP000295531"/>
    </source>
</evidence>
<sequence length="134" mass="14592">MTLSKQKRLDRAGMWITTLCAIHCLLLPLILPLLALAGLAFIGEDLLENSILGLSVAVGLWSLIGGARKHGEWRLLVPLLAGALIYSQRDILGHLGEPFIILLGASLIIYAHWSNLRRSRKVNAVVPVAVPETN</sequence>
<reference evidence="2 3" key="1">
    <citation type="submission" date="2019-03" db="EMBL/GenBank/DDBJ databases">
        <title>Freshwater and sediment microbial communities from various areas in North America, analyzing microbe dynamics in response to fracking.</title>
        <authorList>
            <person name="Lamendella R."/>
        </authorList>
    </citation>
    <scope>NUCLEOTIDE SEQUENCE [LARGE SCALE GENOMIC DNA]</scope>
    <source>
        <strain evidence="2 3">18_TX</strain>
    </source>
</reference>
<name>A0A4R6NX84_9GAMM</name>
<evidence type="ECO:0000313" key="2">
    <source>
        <dbReference type="EMBL" id="TDP27849.1"/>
    </source>
</evidence>
<keyword evidence="1" id="KW-0812">Transmembrane</keyword>
<dbReference type="GO" id="GO:0016020">
    <property type="term" value="C:membrane"/>
    <property type="evidence" value="ECO:0007669"/>
    <property type="project" value="InterPro"/>
</dbReference>
<comment type="caution">
    <text evidence="2">The sequence shown here is derived from an EMBL/GenBank/DDBJ whole genome shotgun (WGS) entry which is preliminary data.</text>
</comment>
<dbReference type="RefSeq" id="WP_133540706.1">
    <property type="nucleotide sequence ID" value="NZ_SNXI01000025.1"/>
</dbReference>
<protein>
    <submittedName>
        <fullName evidence="2">MerC mercury resistance protein</fullName>
    </submittedName>
</protein>
<keyword evidence="3" id="KW-1185">Reference proteome</keyword>
<keyword evidence="1" id="KW-1133">Transmembrane helix</keyword>
<dbReference type="OrthoDB" id="5513249at2"/>
<feature type="transmembrane region" description="Helical" evidence="1">
    <location>
        <begin position="12"/>
        <end position="43"/>
    </location>
</feature>
<gene>
    <name evidence="2" type="ORF">DEU29_1253</name>
</gene>
<dbReference type="Pfam" id="PF03203">
    <property type="entry name" value="MerC"/>
    <property type="match status" value="1"/>
</dbReference>
<proteinExistence type="predicted"/>
<keyword evidence="1" id="KW-0472">Membrane</keyword>
<dbReference type="AlphaFoldDB" id="A0A4R6NX84"/>
<dbReference type="InterPro" id="IPR004891">
    <property type="entry name" value="Mercury-R_MerC"/>
</dbReference>
<dbReference type="EMBL" id="SNXI01000025">
    <property type="protein sequence ID" value="TDP27849.1"/>
    <property type="molecule type" value="Genomic_DNA"/>
</dbReference>
<feature type="transmembrane region" description="Helical" evidence="1">
    <location>
        <begin position="95"/>
        <end position="113"/>
    </location>
</feature>
<evidence type="ECO:0000256" key="1">
    <source>
        <dbReference type="SAM" id="Phobius"/>
    </source>
</evidence>
<dbReference type="Proteomes" id="UP000295531">
    <property type="component" value="Unassembled WGS sequence"/>
</dbReference>
<organism evidence="2 3">
    <name type="scientific">Idiomarina aquatica</name>
    <dbReference type="NCBI Taxonomy" id="1327752"/>
    <lineage>
        <taxon>Bacteria</taxon>
        <taxon>Pseudomonadati</taxon>
        <taxon>Pseudomonadota</taxon>
        <taxon>Gammaproteobacteria</taxon>
        <taxon>Alteromonadales</taxon>
        <taxon>Idiomarinaceae</taxon>
        <taxon>Idiomarina</taxon>
    </lineage>
</organism>
<accession>A0A4R6NX84</accession>